<dbReference type="AlphaFoldDB" id="A0A191ZF07"/>
<dbReference type="STRING" id="1860122.A9404_02820"/>
<dbReference type="EMBL" id="CP016027">
    <property type="protein sequence ID" value="ANJ66453.1"/>
    <property type="molecule type" value="Genomic_DNA"/>
</dbReference>
<organism evidence="2 3">
    <name type="scientific">Halothiobacillus diazotrophicus</name>
    <dbReference type="NCBI Taxonomy" id="1860122"/>
    <lineage>
        <taxon>Bacteria</taxon>
        <taxon>Pseudomonadati</taxon>
        <taxon>Pseudomonadota</taxon>
        <taxon>Gammaproteobacteria</taxon>
        <taxon>Chromatiales</taxon>
        <taxon>Halothiobacillaceae</taxon>
        <taxon>Halothiobacillus</taxon>
    </lineage>
</organism>
<dbReference type="PROSITE" id="PS51352">
    <property type="entry name" value="THIOREDOXIN_2"/>
    <property type="match status" value="1"/>
</dbReference>
<dbReference type="Pfam" id="PF13098">
    <property type="entry name" value="Thioredoxin_2"/>
    <property type="match status" value="1"/>
</dbReference>
<sequence length="204" mass="22282">MLAALLLQTQVAISATQTDTISVPKSRQVAVRLMADLADASWIKDGTGDQIVYMFFDPNCPYCHRVYDSFEKIRKDMPNLQFRWVPVGMLTPSSTTKAAAILQAKDPLKAFQESENNYGFLDSGSGGGIEPAKHVSKKSESMLLENLSILQGDNLYAIPIIVFQADDGLPFYFSGARPEAQLRGILKHVAHGSYGGGKAIEPQS</sequence>
<dbReference type="PANTHER" id="PTHR35272:SF3">
    <property type="entry name" value="THIOL:DISULFIDE INTERCHANGE PROTEIN DSBC"/>
    <property type="match status" value="1"/>
</dbReference>
<protein>
    <recommendedName>
        <fullName evidence="1">Thioredoxin domain-containing protein</fullName>
    </recommendedName>
</protein>
<dbReference type="Proteomes" id="UP000078596">
    <property type="component" value="Chromosome"/>
</dbReference>
<reference evidence="2 3" key="1">
    <citation type="submission" date="2016-06" db="EMBL/GenBank/DDBJ databases">
        <title>Insight into the functional genes involving in sulfur oxidation in Pearl River water.</title>
        <authorList>
            <person name="Luo J."/>
            <person name="Tan X."/>
            <person name="Lin W."/>
        </authorList>
    </citation>
    <scope>NUCLEOTIDE SEQUENCE [LARGE SCALE GENOMIC DNA]</scope>
    <source>
        <strain evidence="2 3">LS2</strain>
    </source>
</reference>
<dbReference type="PANTHER" id="PTHR35272">
    <property type="entry name" value="THIOL:DISULFIDE INTERCHANGE PROTEIN DSBC-RELATED"/>
    <property type="match status" value="1"/>
</dbReference>
<gene>
    <name evidence="2" type="ORF">A9404_02820</name>
</gene>
<feature type="domain" description="Thioredoxin" evidence="1">
    <location>
        <begin position="6"/>
        <end position="191"/>
    </location>
</feature>
<accession>A0A191ZF07</accession>
<dbReference type="InterPro" id="IPR036249">
    <property type="entry name" value="Thioredoxin-like_sf"/>
</dbReference>
<keyword evidence="3" id="KW-1185">Reference proteome</keyword>
<dbReference type="InterPro" id="IPR051470">
    <property type="entry name" value="Thiol:disulfide_interchange"/>
</dbReference>
<dbReference type="Gene3D" id="3.40.30.10">
    <property type="entry name" value="Glutaredoxin"/>
    <property type="match status" value="1"/>
</dbReference>
<evidence type="ECO:0000313" key="2">
    <source>
        <dbReference type="EMBL" id="ANJ66453.1"/>
    </source>
</evidence>
<evidence type="ECO:0000259" key="1">
    <source>
        <dbReference type="PROSITE" id="PS51352"/>
    </source>
</evidence>
<evidence type="ECO:0000313" key="3">
    <source>
        <dbReference type="Proteomes" id="UP000078596"/>
    </source>
</evidence>
<dbReference type="SUPFAM" id="SSF52833">
    <property type="entry name" value="Thioredoxin-like"/>
    <property type="match status" value="1"/>
</dbReference>
<dbReference type="InterPro" id="IPR012336">
    <property type="entry name" value="Thioredoxin-like_fold"/>
</dbReference>
<name>A0A191ZF07_9GAMM</name>
<proteinExistence type="predicted"/>
<dbReference type="InterPro" id="IPR013766">
    <property type="entry name" value="Thioredoxin_domain"/>
</dbReference>
<dbReference type="KEGG" id="haz:A9404_02820"/>